<comment type="subcellular location">
    <subcellularLocation>
        <location evidence="1">Host nucleus</location>
    </subcellularLocation>
</comment>
<keyword evidence="5" id="KW-0540">Nuclease</keyword>
<evidence type="ECO:0000256" key="11">
    <source>
        <dbReference type="ARBA" id="ARBA00023125"/>
    </source>
</evidence>
<accession>A0A2K9LWQ0</accession>
<evidence type="ECO:0000256" key="4">
    <source>
        <dbReference type="ARBA" id="ARBA00022705"/>
    </source>
</evidence>
<name>A0A2K9LWQ0_9VIRU</name>
<evidence type="ECO:0000256" key="3">
    <source>
        <dbReference type="ARBA" id="ARBA00022695"/>
    </source>
</evidence>
<evidence type="ECO:0000256" key="2">
    <source>
        <dbReference type="ARBA" id="ARBA00022679"/>
    </source>
</evidence>
<feature type="domain" description="CRESS-DNA virus Rep endonuclease" evidence="12">
    <location>
        <begin position="25"/>
        <end position="124"/>
    </location>
</feature>
<dbReference type="InterPro" id="IPR049912">
    <property type="entry name" value="CRESS_DNA_REP"/>
</dbReference>
<keyword evidence="2" id="KW-0808">Transferase</keyword>
<reference evidence="13" key="1">
    <citation type="submission" date="2017-01" db="EMBL/GenBank/DDBJ databases">
        <title>High-throughput sequencing uncovers low homogeneity in the biogeography of single-stranded DNA viruses.</title>
        <authorList>
            <person name="Pearson V.M."/>
            <person name="Rokyta D.R."/>
        </authorList>
    </citation>
    <scope>NUCLEOTIDE SEQUENCE</scope>
</reference>
<keyword evidence="3" id="KW-0548">Nucleotidyltransferase</keyword>
<keyword evidence="4" id="KW-0235">DNA replication</keyword>
<gene>
    <name evidence="13" type="primary">Rep</name>
</gene>
<dbReference type="EMBL" id="KY487918">
    <property type="protein sequence ID" value="AUM61904.1"/>
    <property type="molecule type" value="Genomic_DNA"/>
</dbReference>
<proteinExistence type="predicted"/>
<dbReference type="Pfam" id="PF02407">
    <property type="entry name" value="Viral_Rep"/>
    <property type="match status" value="1"/>
</dbReference>
<dbReference type="GO" id="GO:0016787">
    <property type="term" value="F:hydrolase activity"/>
    <property type="evidence" value="ECO:0007669"/>
    <property type="project" value="UniProtKB-KW"/>
</dbReference>
<keyword evidence="9" id="KW-0378">Hydrolase</keyword>
<evidence type="ECO:0000256" key="1">
    <source>
        <dbReference type="ARBA" id="ARBA00004147"/>
    </source>
</evidence>
<keyword evidence="10" id="KW-0190">Covalent protein-DNA linkage</keyword>
<evidence type="ECO:0000256" key="8">
    <source>
        <dbReference type="ARBA" id="ARBA00022759"/>
    </source>
</evidence>
<keyword evidence="8" id="KW-0255">Endonuclease</keyword>
<keyword evidence="11" id="KW-0238">DNA-binding</keyword>
<protein>
    <submittedName>
        <fullName evidence="13">Rep</fullName>
    </submittedName>
</protein>
<organism evidence="13">
    <name type="scientific">uncultured virus</name>
    <dbReference type="NCBI Taxonomy" id="340016"/>
    <lineage>
        <taxon>Viruses</taxon>
        <taxon>environmental samples</taxon>
    </lineage>
</organism>
<keyword evidence="7" id="KW-0547">Nucleotide-binding</keyword>
<dbReference type="Gene3D" id="3.40.1310.20">
    <property type="match status" value="1"/>
</dbReference>
<evidence type="ECO:0000256" key="5">
    <source>
        <dbReference type="ARBA" id="ARBA00022722"/>
    </source>
</evidence>
<dbReference type="GO" id="GO:0003677">
    <property type="term" value="F:DNA binding"/>
    <property type="evidence" value="ECO:0007669"/>
    <property type="project" value="UniProtKB-KW"/>
</dbReference>
<evidence type="ECO:0000256" key="6">
    <source>
        <dbReference type="ARBA" id="ARBA00022723"/>
    </source>
</evidence>
<dbReference type="GO" id="GO:0016779">
    <property type="term" value="F:nucleotidyltransferase activity"/>
    <property type="evidence" value="ECO:0007669"/>
    <property type="project" value="UniProtKB-KW"/>
</dbReference>
<dbReference type="PROSITE" id="PS52020">
    <property type="entry name" value="CRESS_DNA_REP"/>
    <property type="match status" value="1"/>
</dbReference>
<evidence type="ECO:0000313" key="13">
    <source>
        <dbReference type="EMBL" id="AUM61904.1"/>
    </source>
</evidence>
<sequence>MEHVEQMEKSGAGGVILEPASIKRESQYNYWFFTLNNYKVEQLEQMEQVLRHECKWYVFQEETGENGTPHLQGTICLVKKQRMSQLKRINPAIHWESTKSVKASIEYCTKYQTRTGAIHTYGITIPEDIKVAEPTGWQKQALSLLESEPDDRSIYWIWEPTGGRGKTQFCKYCVVKKDALMLTGKSADMYHMLSKFPNKRKIILVDIPRSQQDYLNYGAIEQIKNGLVFSGKYEGCQLVFNCPHVFVFANEPPDLSKMSMDRWKVYHIIDQELSS</sequence>
<evidence type="ECO:0000256" key="9">
    <source>
        <dbReference type="ARBA" id="ARBA00022801"/>
    </source>
</evidence>
<dbReference type="GO" id="GO:0000166">
    <property type="term" value="F:nucleotide binding"/>
    <property type="evidence" value="ECO:0007669"/>
    <property type="project" value="UniProtKB-KW"/>
</dbReference>
<dbReference type="GO" id="GO:0006260">
    <property type="term" value="P:DNA replication"/>
    <property type="evidence" value="ECO:0007669"/>
    <property type="project" value="UniProtKB-KW"/>
</dbReference>
<evidence type="ECO:0000256" key="10">
    <source>
        <dbReference type="ARBA" id="ARBA00023124"/>
    </source>
</evidence>
<keyword evidence="6" id="KW-0479">Metal-binding</keyword>
<evidence type="ECO:0000259" key="12">
    <source>
        <dbReference type="PROSITE" id="PS52020"/>
    </source>
</evidence>
<dbReference type="GO" id="GO:0046872">
    <property type="term" value="F:metal ion binding"/>
    <property type="evidence" value="ECO:0007669"/>
    <property type="project" value="UniProtKB-KW"/>
</dbReference>
<dbReference type="GO" id="GO:0042025">
    <property type="term" value="C:host cell nucleus"/>
    <property type="evidence" value="ECO:0007669"/>
    <property type="project" value="UniProtKB-SubCell"/>
</dbReference>
<evidence type="ECO:0000256" key="7">
    <source>
        <dbReference type="ARBA" id="ARBA00022741"/>
    </source>
</evidence>
<dbReference type="GO" id="GO:0004519">
    <property type="term" value="F:endonuclease activity"/>
    <property type="evidence" value="ECO:0007669"/>
    <property type="project" value="UniProtKB-KW"/>
</dbReference>